<evidence type="ECO:0000313" key="11">
    <source>
        <dbReference type="EMBL" id="KAK4295341.1"/>
    </source>
</evidence>
<reference evidence="11" key="1">
    <citation type="submission" date="2023-11" db="EMBL/GenBank/DDBJ databases">
        <title>Genome assemblies of two species of porcelain crab, Petrolisthes cinctipes and Petrolisthes manimaculis (Anomura: Porcellanidae).</title>
        <authorList>
            <person name="Angst P."/>
        </authorList>
    </citation>
    <scope>NUCLEOTIDE SEQUENCE</scope>
    <source>
        <strain evidence="11">PB745_02</strain>
        <tissue evidence="11">Gill</tissue>
    </source>
</reference>
<name>A0AAE1TRZ7_9EUCA</name>
<comment type="subcellular location">
    <subcellularLocation>
        <location evidence="1">Cell membrane</location>
        <topology evidence="1">Multi-pass membrane protein</topology>
    </subcellularLocation>
</comment>
<evidence type="ECO:0000256" key="5">
    <source>
        <dbReference type="ARBA" id="ARBA00022989"/>
    </source>
</evidence>
<keyword evidence="4 9" id="KW-0812">Transmembrane</keyword>
<organism evidence="11 13">
    <name type="scientific">Petrolisthes manimaculis</name>
    <dbReference type="NCBI Taxonomy" id="1843537"/>
    <lineage>
        <taxon>Eukaryota</taxon>
        <taxon>Metazoa</taxon>
        <taxon>Ecdysozoa</taxon>
        <taxon>Arthropoda</taxon>
        <taxon>Crustacea</taxon>
        <taxon>Multicrustacea</taxon>
        <taxon>Malacostraca</taxon>
        <taxon>Eumalacostraca</taxon>
        <taxon>Eucarida</taxon>
        <taxon>Decapoda</taxon>
        <taxon>Pleocyemata</taxon>
        <taxon>Anomura</taxon>
        <taxon>Galatheoidea</taxon>
        <taxon>Porcellanidae</taxon>
        <taxon>Petrolisthes</taxon>
    </lineage>
</organism>
<dbReference type="PANTHER" id="PTHR42643:SF24">
    <property type="entry name" value="IONOTROPIC RECEPTOR 60A"/>
    <property type="match status" value="1"/>
</dbReference>
<feature type="transmembrane region" description="Helical" evidence="9">
    <location>
        <begin position="58"/>
        <end position="80"/>
    </location>
</feature>
<dbReference type="GO" id="GO:0015276">
    <property type="term" value="F:ligand-gated monoatomic ion channel activity"/>
    <property type="evidence" value="ECO:0007669"/>
    <property type="project" value="InterPro"/>
</dbReference>
<evidence type="ECO:0000313" key="12">
    <source>
        <dbReference type="EMBL" id="KAK4325369.1"/>
    </source>
</evidence>
<comment type="caution">
    <text evidence="11">The sequence shown here is derived from an EMBL/GenBank/DDBJ whole genome shotgun (WGS) entry which is preliminary data.</text>
</comment>
<dbReference type="PANTHER" id="PTHR42643">
    <property type="entry name" value="IONOTROPIC RECEPTOR 20A-RELATED"/>
    <property type="match status" value="1"/>
</dbReference>
<comment type="similarity">
    <text evidence="2">Belongs to the glutamate-gated ion channel (TC 1.A.10.1) family.</text>
</comment>
<evidence type="ECO:0000256" key="8">
    <source>
        <dbReference type="ARBA" id="ARBA00023180"/>
    </source>
</evidence>
<keyword evidence="8" id="KW-0325">Glycoprotein</keyword>
<dbReference type="Gene3D" id="1.10.287.70">
    <property type="match status" value="1"/>
</dbReference>
<feature type="domain" description="Ionotropic glutamate receptor C-terminal" evidence="10">
    <location>
        <begin position="25"/>
        <end position="101"/>
    </location>
</feature>
<keyword evidence="3" id="KW-1003">Cell membrane</keyword>
<dbReference type="AlphaFoldDB" id="A0AAE1TRZ7"/>
<evidence type="ECO:0000256" key="3">
    <source>
        <dbReference type="ARBA" id="ARBA00022475"/>
    </source>
</evidence>
<gene>
    <name evidence="12" type="ORF">Pmani_004048</name>
    <name evidence="11" type="ORF">Pmani_032090</name>
</gene>
<evidence type="ECO:0000256" key="7">
    <source>
        <dbReference type="ARBA" id="ARBA00023170"/>
    </source>
</evidence>
<evidence type="ECO:0000313" key="13">
    <source>
        <dbReference type="Proteomes" id="UP001292094"/>
    </source>
</evidence>
<dbReference type="Pfam" id="PF00060">
    <property type="entry name" value="Lig_chan"/>
    <property type="match status" value="1"/>
</dbReference>
<evidence type="ECO:0000256" key="4">
    <source>
        <dbReference type="ARBA" id="ARBA00022692"/>
    </source>
</evidence>
<evidence type="ECO:0000256" key="2">
    <source>
        <dbReference type="ARBA" id="ARBA00008685"/>
    </source>
</evidence>
<evidence type="ECO:0000256" key="9">
    <source>
        <dbReference type="SAM" id="Phobius"/>
    </source>
</evidence>
<keyword evidence="13" id="KW-1185">Reference proteome</keyword>
<evidence type="ECO:0000256" key="1">
    <source>
        <dbReference type="ARBA" id="ARBA00004651"/>
    </source>
</evidence>
<dbReference type="InterPro" id="IPR052192">
    <property type="entry name" value="Insect_Ionotropic_Sensory_Rcpt"/>
</dbReference>
<keyword evidence="5 9" id="KW-1133">Transmembrane helix</keyword>
<protein>
    <recommendedName>
        <fullName evidence="10">Ionotropic glutamate receptor C-terminal domain-containing protein</fullName>
    </recommendedName>
</protein>
<dbReference type="EMBL" id="JAWZYT010004100">
    <property type="protein sequence ID" value="KAK4295341.1"/>
    <property type="molecule type" value="Genomic_DNA"/>
</dbReference>
<dbReference type="EMBL" id="JAWZYT010000284">
    <property type="protein sequence ID" value="KAK4325369.1"/>
    <property type="molecule type" value="Genomic_DNA"/>
</dbReference>
<keyword evidence="6 9" id="KW-0472">Membrane</keyword>
<sequence>MFTSNLTHAWSCDLSDKTERWQIRHGRLSTEAVLLEAVGSLLGQGHYGRISSSSSNHILAGCWLFFGVIISTAYRGSLIASLTLPRQPARPETVEDLVTSVERVTYESYGSSHKEFLLKSESPTYQTLGDMIYIGVDIMDGLRDALRKK</sequence>
<dbReference type="GO" id="GO:0050906">
    <property type="term" value="P:detection of stimulus involved in sensory perception"/>
    <property type="evidence" value="ECO:0007669"/>
    <property type="project" value="UniProtKB-ARBA"/>
</dbReference>
<evidence type="ECO:0000256" key="6">
    <source>
        <dbReference type="ARBA" id="ARBA00023136"/>
    </source>
</evidence>
<dbReference type="GO" id="GO:0005886">
    <property type="term" value="C:plasma membrane"/>
    <property type="evidence" value="ECO:0007669"/>
    <property type="project" value="UniProtKB-SubCell"/>
</dbReference>
<accession>A0AAE1TRZ7</accession>
<keyword evidence="7" id="KW-0675">Receptor</keyword>
<dbReference type="Proteomes" id="UP001292094">
    <property type="component" value="Unassembled WGS sequence"/>
</dbReference>
<evidence type="ECO:0000259" key="10">
    <source>
        <dbReference type="Pfam" id="PF00060"/>
    </source>
</evidence>
<proteinExistence type="inferred from homology"/>
<dbReference type="InterPro" id="IPR001320">
    <property type="entry name" value="Iontro_rcpt_C"/>
</dbReference>